<protein>
    <submittedName>
        <fullName evidence="2">Uncharacterized protein</fullName>
    </submittedName>
</protein>
<keyword evidence="1" id="KW-0812">Transmembrane</keyword>
<accession>A0ABS3RXB9</accession>
<name>A0ABS3RXB9_9ACTN</name>
<feature type="transmembrane region" description="Helical" evidence="1">
    <location>
        <begin position="12"/>
        <end position="36"/>
    </location>
</feature>
<evidence type="ECO:0000313" key="2">
    <source>
        <dbReference type="EMBL" id="MBO2461411.1"/>
    </source>
</evidence>
<comment type="caution">
    <text evidence="2">The sequence shown here is derived from an EMBL/GenBank/DDBJ whole genome shotgun (WGS) entry which is preliminary data.</text>
</comment>
<dbReference type="EMBL" id="JAGEPF010000017">
    <property type="protein sequence ID" value="MBO2461411.1"/>
    <property type="molecule type" value="Genomic_DNA"/>
</dbReference>
<reference evidence="2 3" key="1">
    <citation type="submission" date="2021-03" db="EMBL/GenBank/DDBJ databases">
        <title>Actinomadura violae sp. nov., isolated from lichen in Thailand.</title>
        <authorList>
            <person name="Kanchanasin P."/>
            <person name="Saeng-In P."/>
            <person name="Phongsopitanun W."/>
            <person name="Yuki M."/>
            <person name="Kudo T."/>
            <person name="Ohkuma M."/>
            <person name="Tanasupawat S."/>
        </authorList>
    </citation>
    <scope>NUCLEOTIDE SEQUENCE [LARGE SCALE GENOMIC DNA]</scope>
    <source>
        <strain evidence="2 3">LCR2-06</strain>
    </source>
</reference>
<organism evidence="2 3">
    <name type="scientific">Actinomadura violacea</name>
    <dbReference type="NCBI Taxonomy" id="2819934"/>
    <lineage>
        <taxon>Bacteria</taxon>
        <taxon>Bacillati</taxon>
        <taxon>Actinomycetota</taxon>
        <taxon>Actinomycetes</taxon>
        <taxon>Streptosporangiales</taxon>
        <taxon>Thermomonosporaceae</taxon>
        <taxon>Actinomadura</taxon>
    </lineage>
</organism>
<dbReference type="RefSeq" id="WP_208244757.1">
    <property type="nucleotide sequence ID" value="NZ_JAGEPF010000017.1"/>
</dbReference>
<dbReference type="Proteomes" id="UP000680206">
    <property type="component" value="Unassembled WGS sequence"/>
</dbReference>
<proteinExistence type="predicted"/>
<evidence type="ECO:0000313" key="3">
    <source>
        <dbReference type="Proteomes" id="UP000680206"/>
    </source>
</evidence>
<gene>
    <name evidence="2" type="ORF">J4709_27900</name>
</gene>
<sequence>MGSGPSVPRRRWYWPLGVTAAIGVCTGPATVANFLLGVGALFGPGDCFEDEPCGNAPGLAVAFLLLSAVAGAITATILFIEKPTFRKYAWCGAAFAALLAADLVAVHAAPGWLV</sequence>
<feature type="transmembrane region" description="Helical" evidence="1">
    <location>
        <begin position="92"/>
        <end position="113"/>
    </location>
</feature>
<keyword evidence="1" id="KW-1133">Transmembrane helix</keyword>
<keyword evidence="1" id="KW-0472">Membrane</keyword>
<evidence type="ECO:0000256" key="1">
    <source>
        <dbReference type="SAM" id="Phobius"/>
    </source>
</evidence>
<keyword evidence="3" id="KW-1185">Reference proteome</keyword>
<feature type="transmembrane region" description="Helical" evidence="1">
    <location>
        <begin position="56"/>
        <end position="80"/>
    </location>
</feature>